<dbReference type="GO" id="GO:0005886">
    <property type="term" value="C:plasma membrane"/>
    <property type="evidence" value="ECO:0007669"/>
    <property type="project" value="UniProtKB-SubCell"/>
</dbReference>
<organism evidence="8 9">
    <name type="scientific">Phytoactinopolyspora alkaliphila</name>
    <dbReference type="NCBI Taxonomy" id="1783498"/>
    <lineage>
        <taxon>Bacteria</taxon>
        <taxon>Bacillati</taxon>
        <taxon>Actinomycetota</taxon>
        <taxon>Actinomycetes</taxon>
        <taxon>Jiangellales</taxon>
        <taxon>Jiangellaceae</taxon>
        <taxon>Phytoactinopolyspora</taxon>
    </lineage>
</organism>
<protein>
    <recommendedName>
        <fullName evidence="6">SURF1-like protein</fullName>
    </recommendedName>
</protein>
<keyword evidence="5 6" id="KW-0472">Membrane</keyword>
<dbReference type="Proteomes" id="UP000469185">
    <property type="component" value="Unassembled WGS sequence"/>
</dbReference>
<proteinExistence type="inferred from homology"/>
<dbReference type="PANTHER" id="PTHR23427">
    <property type="entry name" value="SURFEIT LOCUS PROTEIN"/>
    <property type="match status" value="1"/>
</dbReference>
<feature type="transmembrane region" description="Helical" evidence="6">
    <location>
        <begin position="207"/>
        <end position="228"/>
    </location>
</feature>
<evidence type="ECO:0000313" key="8">
    <source>
        <dbReference type="EMBL" id="NED97520.1"/>
    </source>
</evidence>
<keyword evidence="4 6" id="KW-1133">Transmembrane helix</keyword>
<dbReference type="InterPro" id="IPR045214">
    <property type="entry name" value="Surf1/Surf4"/>
</dbReference>
<comment type="caution">
    <text evidence="8">The sequence shown here is derived from an EMBL/GenBank/DDBJ whole genome shotgun (WGS) entry which is preliminary data.</text>
</comment>
<sequence length="281" mass="30069">MYRFLASRRWLVRTVAGILLVLVCLRLGMWQLDRADGRSERNAVIEANADAPPVPLDAILAPGESFDTADQWRRTEVRGRYDPSNELFLRLRPLGGQRGVHVVTPLVTADGTALLVDRGFVPAADDNPDVPPPPSGEVDVVVRLRVTEDHRDAGGTLGQGTVRAVNVAEIAEAMPYPVYPAWAEATPPVQEGFTAIPPPEADSGPHLSYAVQWFIFATVGVVGFVLLIRAEAKGRQETGAGGDSDGDATGDGERHRAGSAPDVLRSPSPSDESSSAHRSPT</sequence>
<evidence type="ECO:0000256" key="2">
    <source>
        <dbReference type="ARBA" id="ARBA00007165"/>
    </source>
</evidence>
<keyword evidence="9" id="KW-1185">Reference proteome</keyword>
<dbReference type="PROSITE" id="PS50895">
    <property type="entry name" value="SURF1"/>
    <property type="match status" value="1"/>
</dbReference>
<dbReference type="PANTHER" id="PTHR23427:SF2">
    <property type="entry name" value="SURFEIT LOCUS PROTEIN 1"/>
    <property type="match status" value="1"/>
</dbReference>
<evidence type="ECO:0000256" key="7">
    <source>
        <dbReference type="SAM" id="MobiDB-lite"/>
    </source>
</evidence>
<comment type="similarity">
    <text evidence="2 6">Belongs to the SURF1 family.</text>
</comment>
<dbReference type="InterPro" id="IPR002994">
    <property type="entry name" value="Surf1/Shy1"/>
</dbReference>
<evidence type="ECO:0000256" key="1">
    <source>
        <dbReference type="ARBA" id="ARBA00004370"/>
    </source>
</evidence>
<accession>A0A6N9YRG0</accession>
<gene>
    <name evidence="8" type="ORF">G1H11_19670</name>
</gene>
<name>A0A6N9YRG0_9ACTN</name>
<comment type="subcellular location">
    <subcellularLocation>
        <location evidence="6">Cell membrane</location>
        <topology evidence="6">Multi-pass membrane protein</topology>
    </subcellularLocation>
    <subcellularLocation>
        <location evidence="1">Membrane</location>
    </subcellularLocation>
</comment>
<evidence type="ECO:0000256" key="4">
    <source>
        <dbReference type="ARBA" id="ARBA00022989"/>
    </source>
</evidence>
<keyword evidence="3 6" id="KW-0812">Transmembrane</keyword>
<keyword evidence="6" id="KW-1003">Cell membrane</keyword>
<reference evidence="8 9" key="1">
    <citation type="submission" date="2020-02" db="EMBL/GenBank/DDBJ databases">
        <authorList>
            <person name="Li X.-J."/>
            <person name="Feng X.-M."/>
        </authorList>
    </citation>
    <scope>NUCLEOTIDE SEQUENCE [LARGE SCALE GENOMIC DNA]</scope>
    <source>
        <strain evidence="8 9">CGMCC 4.7225</strain>
    </source>
</reference>
<feature type="compositionally biased region" description="Low complexity" evidence="7">
    <location>
        <begin position="266"/>
        <end position="281"/>
    </location>
</feature>
<dbReference type="CDD" id="cd06662">
    <property type="entry name" value="SURF1"/>
    <property type="match status" value="1"/>
</dbReference>
<dbReference type="EMBL" id="JAAGOB010000012">
    <property type="protein sequence ID" value="NED97520.1"/>
    <property type="molecule type" value="Genomic_DNA"/>
</dbReference>
<evidence type="ECO:0000256" key="6">
    <source>
        <dbReference type="RuleBase" id="RU363076"/>
    </source>
</evidence>
<dbReference type="Pfam" id="PF02104">
    <property type="entry name" value="SURF1"/>
    <property type="match status" value="1"/>
</dbReference>
<evidence type="ECO:0000313" key="9">
    <source>
        <dbReference type="Proteomes" id="UP000469185"/>
    </source>
</evidence>
<dbReference type="RefSeq" id="WP_163820308.1">
    <property type="nucleotide sequence ID" value="NZ_JAAGOB010000012.1"/>
</dbReference>
<dbReference type="AlphaFoldDB" id="A0A6N9YRG0"/>
<evidence type="ECO:0000256" key="5">
    <source>
        <dbReference type="ARBA" id="ARBA00023136"/>
    </source>
</evidence>
<evidence type="ECO:0000256" key="3">
    <source>
        <dbReference type="ARBA" id="ARBA00022692"/>
    </source>
</evidence>
<comment type="caution">
    <text evidence="6">Lacks conserved residue(s) required for the propagation of feature annotation.</text>
</comment>
<feature type="region of interest" description="Disordered" evidence="7">
    <location>
        <begin position="234"/>
        <end position="281"/>
    </location>
</feature>